<comment type="caution">
    <text evidence="1">The sequence shown here is derived from an EMBL/GenBank/DDBJ whole genome shotgun (WGS) entry which is preliminary data.</text>
</comment>
<proteinExistence type="predicted"/>
<sequence length="91" mass="10153">MIQTSDGRNVLYGAPAQNSPVAPVQILLVAPAQTPKFVESNTGFLRLNRNLYTYASGIYETTHKQLAIFFSKECFKALAQHSNCRLKKHTP</sequence>
<organism evidence="1 2">
    <name type="scientific">Daphnia magna</name>
    <dbReference type="NCBI Taxonomy" id="35525"/>
    <lineage>
        <taxon>Eukaryota</taxon>
        <taxon>Metazoa</taxon>
        <taxon>Ecdysozoa</taxon>
        <taxon>Arthropoda</taxon>
        <taxon>Crustacea</taxon>
        <taxon>Branchiopoda</taxon>
        <taxon>Diplostraca</taxon>
        <taxon>Cladocera</taxon>
        <taxon>Anomopoda</taxon>
        <taxon>Daphniidae</taxon>
        <taxon>Daphnia</taxon>
    </lineage>
</organism>
<evidence type="ECO:0000313" key="1">
    <source>
        <dbReference type="EMBL" id="KAK4024178.1"/>
    </source>
</evidence>
<dbReference type="Proteomes" id="UP001234178">
    <property type="component" value="Unassembled WGS sequence"/>
</dbReference>
<dbReference type="EMBL" id="JAOYFB010000037">
    <property type="protein sequence ID" value="KAK4024178.1"/>
    <property type="molecule type" value="Genomic_DNA"/>
</dbReference>
<evidence type="ECO:0000313" key="2">
    <source>
        <dbReference type="Proteomes" id="UP001234178"/>
    </source>
</evidence>
<gene>
    <name evidence="1" type="ORF">OUZ56_009565</name>
</gene>
<name>A0ABR0AGT2_9CRUS</name>
<accession>A0ABR0AGT2</accession>
<reference evidence="1 2" key="1">
    <citation type="journal article" date="2023" name="Nucleic Acids Res.">
        <title>The hologenome of Daphnia magna reveals possible DNA methylation and microbiome-mediated evolution of the host genome.</title>
        <authorList>
            <person name="Chaturvedi A."/>
            <person name="Li X."/>
            <person name="Dhandapani V."/>
            <person name="Marshall H."/>
            <person name="Kissane S."/>
            <person name="Cuenca-Cambronero M."/>
            <person name="Asole G."/>
            <person name="Calvet F."/>
            <person name="Ruiz-Romero M."/>
            <person name="Marangio P."/>
            <person name="Guigo R."/>
            <person name="Rago D."/>
            <person name="Mirbahai L."/>
            <person name="Eastwood N."/>
            <person name="Colbourne J.K."/>
            <person name="Zhou J."/>
            <person name="Mallon E."/>
            <person name="Orsini L."/>
        </authorList>
    </citation>
    <scope>NUCLEOTIDE SEQUENCE [LARGE SCALE GENOMIC DNA]</scope>
    <source>
        <strain evidence="1">LRV0_1</strain>
    </source>
</reference>
<keyword evidence="2" id="KW-1185">Reference proteome</keyword>
<protein>
    <submittedName>
        <fullName evidence="1">Uncharacterized protein</fullName>
    </submittedName>
</protein>